<sequence length="288" mass="30632">MKDTADFDSLLPAARMDRRGFVATLGATGFALAVQPVMAQSVITTPAEGLDQGNASVPSGGDTLPVYYARPAAKSGLPVVLVVQEIFGVHEHIRDVCRRLAHLGYLAIAPELYFRQGDPSALGSVGEILSGIVSKVPDAQVMADLDACAAWAGGQGGDPARLGITGFCWGGRVTWLYAAHNPGLKAGVAWYGRIDGAPGELTPRHPIDVADALNAPVLGLYGGQDQGIPLDDVEMMREALKKAGSTSEIVVYPDAPHAFHADYRPSYRKTEAEDGWQRLTAWFTRHLG</sequence>
<dbReference type="Proteomes" id="UP000603602">
    <property type="component" value="Unassembled WGS sequence"/>
</dbReference>
<dbReference type="InterPro" id="IPR029058">
    <property type="entry name" value="AB_hydrolase_fold"/>
</dbReference>
<dbReference type="EMBL" id="JACYTO010000002">
    <property type="protein sequence ID" value="MBD8503278.1"/>
    <property type="molecule type" value="Genomic_DNA"/>
</dbReference>
<keyword evidence="2" id="KW-0378">Hydrolase</keyword>
<dbReference type="Gene3D" id="3.40.50.1820">
    <property type="entry name" value="alpha/beta hydrolase"/>
    <property type="match status" value="1"/>
</dbReference>
<dbReference type="SUPFAM" id="SSF53474">
    <property type="entry name" value="alpha/beta-Hydrolases"/>
    <property type="match status" value="1"/>
</dbReference>
<evidence type="ECO:0000259" key="1">
    <source>
        <dbReference type="Pfam" id="PF01738"/>
    </source>
</evidence>
<dbReference type="RefSeq" id="WP_187718127.1">
    <property type="nucleotide sequence ID" value="NZ_JACTAH010000002.1"/>
</dbReference>
<dbReference type="GO" id="GO:0016787">
    <property type="term" value="F:hydrolase activity"/>
    <property type="evidence" value="ECO:0007669"/>
    <property type="project" value="UniProtKB-KW"/>
</dbReference>
<dbReference type="InterPro" id="IPR002925">
    <property type="entry name" value="Dienelactn_hydro"/>
</dbReference>
<dbReference type="InterPro" id="IPR006311">
    <property type="entry name" value="TAT_signal"/>
</dbReference>
<evidence type="ECO:0000313" key="3">
    <source>
        <dbReference type="Proteomes" id="UP000603602"/>
    </source>
</evidence>
<protein>
    <submittedName>
        <fullName evidence="2">Dienelactone hydrolase family protein</fullName>
    </submittedName>
</protein>
<reference evidence="3" key="1">
    <citation type="submission" date="2023-07" db="EMBL/GenBank/DDBJ databases">
        <title>Thauera sp. CAU 1555 isolated from sand of Yaerae Beach.</title>
        <authorList>
            <person name="Kim W."/>
        </authorList>
    </citation>
    <scope>NUCLEOTIDE SEQUENCE [LARGE SCALE GENOMIC DNA]</scope>
    <source>
        <strain evidence="3">CAU 1555</strain>
    </source>
</reference>
<dbReference type="PROSITE" id="PS51318">
    <property type="entry name" value="TAT"/>
    <property type="match status" value="1"/>
</dbReference>
<dbReference type="PANTHER" id="PTHR46623">
    <property type="entry name" value="CARBOXYMETHYLENEBUTENOLIDASE-RELATED"/>
    <property type="match status" value="1"/>
</dbReference>
<dbReference type="PANTHER" id="PTHR46623:SF6">
    <property type="entry name" value="ALPHA_BETA-HYDROLASES SUPERFAMILY PROTEIN"/>
    <property type="match status" value="1"/>
</dbReference>
<keyword evidence="3" id="KW-1185">Reference proteome</keyword>
<dbReference type="InterPro" id="IPR051049">
    <property type="entry name" value="Dienelactone_hydrolase-like"/>
</dbReference>
<proteinExistence type="predicted"/>
<comment type="caution">
    <text evidence="2">The sequence shown here is derived from an EMBL/GenBank/DDBJ whole genome shotgun (WGS) entry which is preliminary data.</text>
</comment>
<accession>A0ABR9BA97</accession>
<evidence type="ECO:0000313" key="2">
    <source>
        <dbReference type="EMBL" id="MBD8503278.1"/>
    </source>
</evidence>
<name>A0ABR9BA97_9RHOO</name>
<dbReference type="Pfam" id="PF01738">
    <property type="entry name" value="DLH"/>
    <property type="match status" value="1"/>
</dbReference>
<gene>
    <name evidence="2" type="ORF">IFO67_10335</name>
</gene>
<feature type="domain" description="Dienelactone hydrolase" evidence="1">
    <location>
        <begin position="65"/>
        <end position="286"/>
    </location>
</feature>
<organism evidence="2 3">
    <name type="scientific">Thauera sedimentorum</name>
    <dbReference type="NCBI Taxonomy" id="2767595"/>
    <lineage>
        <taxon>Bacteria</taxon>
        <taxon>Pseudomonadati</taxon>
        <taxon>Pseudomonadota</taxon>
        <taxon>Betaproteobacteria</taxon>
        <taxon>Rhodocyclales</taxon>
        <taxon>Zoogloeaceae</taxon>
        <taxon>Thauera</taxon>
    </lineage>
</organism>